<reference evidence="1" key="2">
    <citation type="submission" date="2023-05" db="EMBL/GenBank/DDBJ databases">
        <authorList>
            <consortium name="Lawrence Berkeley National Laboratory"/>
            <person name="Steindorff A."/>
            <person name="Hensen N."/>
            <person name="Bonometti L."/>
            <person name="Westerberg I."/>
            <person name="Brannstrom I.O."/>
            <person name="Guillou S."/>
            <person name="Cros-Aarteil S."/>
            <person name="Calhoun S."/>
            <person name="Haridas S."/>
            <person name="Kuo A."/>
            <person name="Mondo S."/>
            <person name="Pangilinan J."/>
            <person name="Riley R."/>
            <person name="Labutti K."/>
            <person name="Andreopoulos B."/>
            <person name="Lipzen A."/>
            <person name="Chen C."/>
            <person name="Yanf M."/>
            <person name="Daum C."/>
            <person name="Ng V."/>
            <person name="Clum A."/>
            <person name="Ohm R."/>
            <person name="Martin F."/>
            <person name="Silar P."/>
            <person name="Natvig D."/>
            <person name="Lalanne C."/>
            <person name="Gautier V."/>
            <person name="Ament-Velasquez S.L."/>
            <person name="Kruys A."/>
            <person name="Hutchinson M.I."/>
            <person name="Powell A.J."/>
            <person name="Barry K."/>
            <person name="Miller A.N."/>
            <person name="Grigoriev I.V."/>
            <person name="Debuchy R."/>
            <person name="Gladieux P."/>
            <person name="Thoren M.H."/>
            <person name="Johannesson H."/>
        </authorList>
    </citation>
    <scope>NUCLEOTIDE SEQUENCE</scope>
    <source>
        <strain evidence="1">CBS 538.74</strain>
    </source>
</reference>
<protein>
    <submittedName>
        <fullName evidence="1">Uncharacterized protein</fullName>
    </submittedName>
</protein>
<dbReference type="EMBL" id="MU856953">
    <property type="protein sequence ID" value="KAK4153044.1"/>
    <property type="molecule type" value="Genomic_DNA"/>
</dbReference>
<sequence length="181" mass="20104">MASDNTHYRVYLATYLGVRENPNHHAIYVESEPNLDQGSEDISSGHLFHVKGSTLDGMQFELKRAQRNPLFSFLGKSIQPVGWVSHDNFRERIERVCQRIPPPHKQFTLSGQMFPNVPPRDCHHWALDAIHALCAAGVLEPLGESDDRATLIRCRSKVDPPGGGLGVGKVATALIGEGDQW</sequence>
<proteinExistence type="predicted"/>
<name>A0AAN6VKP5_9PEZI</name>
<organism evidence="1 2">
    <name type="scientific">Chaetomidium leptoderma</name>
    <dbReference type="NCBI Taxonomy" id="669021"/>
    <lineage>
        <taxon>Eukaryota</taxon>
        <taxon>Fungi</taxon>
        <taxon>Dikarya</taxon>
        <taxon>Ascomycota</taxon>
        <taxon>Pezizomycotina</taxon>
        <taxon>Sordariomycetes</taxon>
        <taxon>Sordariomycetidae</taxon>
        <taxon>Sordariales</taxon>
        <taxon>Chaetomiaceae</taxon>
        <taxon>Chaetomidium</taxon>
    </lineage>
</organism>
<dbReference type="AlphaFoldDB" id="A0AAN6VKP5"/>
<comment type="caution">
    <text evidence="1">The sequence shown here is derived from an EMBL/GenBank/DDBJ whole genome shotgun (WGS) entry which is preliminary data.</text>
</comment>
<gene>
    <name evidence="1" type="ORF">C8A00DRAFT_15708</name>
</gene>
<reference evidence="1" key="1">
    <citation type="journal article" date="2023" name="Mol. Phylogenet. Evol.">
        <title>Genome-scale phylogeny and comparative genomics of the fungal order Sordariales.</title>
        <authorList>
            <person name="Hensen N."/>
            <person name="Bonometti L."/>
            <person name="Westerberg I."/>
            <person name="Brannstrom I.O."/>
            <person name="Guillou S."/>
            <person name="Cros-Aarteil S."/>
            <person name="Calhoun S."/>
            <person name="Haridas S."/>
            <person name="Kuo A."/>
            <person name="Mondo S."/>
            <person name="Pangilinan J."/>
            <person name="Riley R."/>
            <person name="LaButti K."/>
            <person name="Andreopoulos B."/>
            <person name="Lipzen A."/>
            <person name="Chen C."/>
            <person name="Yan M."/>
            <person name="Daum C."/>
            <person name="Ng V."/>
            <person name="Clum A."/>
            <person name="Steindorff A."/>
            <person name="Ohm R.A."/>
            <person name="Martin F."/>
            <person name="Silar P."/>
            <person name="Natvig D.O."/>
            <person name="Lalanne C."/>
            <person name="Gautier V."/>
            <person name="Ament-Velasquez S.L."/>
            <person name="Kruys A."/>
            <person name="Hutchinson M.I."/>
            <person name="Powell A.J."/>
            <person name="Barry K."/>
            <person name="Miller A.N."/>
            <person name="Grigoriev I.V."/>
            <person name="Debuchy R."/>
            <person name="Gladieux P."/>
            <person name="Hiltunen Thoren M."/>
            <person name="Johannesson H."/>
        </authorList>
    </citation>
    <scope>NUCLEOTIDE SEQUENCE</scope>
    <source>
        <strain evidence="1">CBS 538.74</strain>
    </source>
</reference>
<dbReference type="InterPro" id="IPR046670">
    <property type="entry name" value="DUF6540"/>
</dbReference>
<accession>A0AAN6VKP5</accession>
<dbReference type="Pfam" id="PF20174">
    <property type="entry name" value="DUF6540"/>
    <property type="match status" value="1"/>
</dbReference>
<evidence type="ECO:0000313" key="1">
    <source>
        <dbReference type="EMBL" id="KAK4153044.1"/>
    </source>
</evidence>
<evidence type="ECO:0000313" key="2">
    <source>
        <dbReference type="Proteomes" id="UP001302745"/>
    </source>
</evidence>
<keyword evidence="2" id="KW-1185">Reference proteome</keyword>
<dbReference type="Proteomes" id="UP001302745">
    <property type="component" value="Unassembled WGS sequence"/>
</dbReference>